<organism evidence="1 2">
    <name type="scientific">Crenichthys baileyi</name>
    <name type="common">White River springfish</name>
    <dbReference type="NCBI Taxonomy" id="28760"/>
    <lineage>
        <taxon>Eukaryota</taxon>
        <taxon>Metazoa</taxon>
        <taxon>Chordata</taxon>
        <taxon>Craniata</taxon>
        <taxon>Vertebrata</taxon>
        <taxon>Euteleostomi</taxon>
        <taxon>Actinopterygii</taxon>
        <taxon>Neopterygii</taxon>
        <taxon>Teleostei</taxon>
        <taxon>Neoteleostei</taxon>
        <taxon>Acanthomorphata</taxon>
        <taxon>Ovalentaria</taxon>
        <taxon>Atherinomorphae</taxon>
        <taxon>Cyprinodontiformes</taxon>
        <taxon>Goodeidae</taxon>
        <taxon>Crenichthys</taxon>
    </lineage>
</organism>
<gene>
    <name evidence="1" type="ORF">CRENBAI_017178</name>
</gene>
<evidence type="ECO:0000313" key="1">
    <source>
        <dbReference type="EMBL" id="KAK5611414.1"/>
    </source>
</evidence>
<dbReference type="Proteomes" id="UP001311232">
    <property type="component" value="Unassembled WGS sequence"/>
</dbReference>
<proteinExistence type="predicted"/>
<comment type="caution">
    <text evidence="1">The sequence shown here is derived from an EMBL/GenBank/DDBJ whole genome shotgun (WGS) entry which is preliminary data.</text>
</comment>
<accession>A0AAV9RQU5</accession>
<evidence type="ECO:0000313" key="2">
    <source>
        <dbReference type="Proteomes" id="UP001311232"/>
    </source>
</evidence>
<dbReference type="EMBL" id="JAHHUM010001480">
    <property type="protein sequence ID" value="KAK5611414.1"/>
    <property type="molecule type" value="Genomic_DNA"/>
</dbReference>
<protein>
    <submittedName>
        <fullName evidence="1">Uncharacterized protein</fullName>
    </submittedName>
</protein>
<keyword evidence="2" id="KW-1185">Reference proteome</keyword>
<reference evidence="1 2" key="1">
    <citation type="submission" date="2021-06" db="EMBL/GenBank/DDBJ databases">
        <authorList>
            <person name="Palmer J.M."/>
        </authorList>
    </citation>
    <scope>NUCLEOTIDE SEQUENCE [LARGE SCALE GENOMIC DNA]</scope>
    <source>
        <strain evidence="1 2">MEX-2019</strain>
        <tissue evidence="1">Muscle</tissue>
    </source>
</reference>
<dbReference type="AlphaFoldDB" id="A0AAV9RQU5"/>
<name>A0AAV9RQU5_9TELE</name>
<sequence>MRQELQRLEKAWTRLECTVRASSSAHPAQPPTPGTLARSHHKLLADFSHILTCRFINSNKCNQRRTPSSVDLFSPPYPCPGSVSAACAGVRGRLRGGGVRDTQLGRRGHRGCANEGPGSWEALGLYRPTL</sequence>